<evidence type="ECO:0000256" key="7">
    <source>
        <dbReference type="ARBA" id="ARBA00022777"/>
    </source>
</evidence>
<comment type="similarity">
    <text evidence="2">Belongs to the HPPK family.</text>
</comment>
<keyword evidence="5" id="KW-0808">Transferase</keyword>
<evidence type="ECO:0000256" key="10">
    <source>
        <dbReference type="ARBA" id="ARBA00029409"/>
    </source>
</evidence>
<dbReference type="PANTHER" id="PTHR43071:SF1">
    <property type="entry name" value="2-AMINO-4-HYDROXY-6-HYDROXYMETHYLDIHYDROPTERIDINE PYROPHOSPHOKINASE"/>
    <property type="match status" value="1"/>
</dbReference>
<dbReference type="EMBL" id="JAPHEG010000006">
    <property type="protein sequence ID" value="MDF2954121.1"/>
    <property type="molecule type" value="Genomic_DNA"/>
</dbReference>
<protein>
    <recommendedName>
        <fullName evidence="4">2-amino-4-hydroxy-6-hydroxymethyldihydropteridine pyrophosphokinase</fullName>
        <ecNumber evidence="3">2.7.6.3</ecNumber>
    </recommendedName>
    <alternativeName>
        <fullName evidence="11">6-hydroxymethyl-7,8-dihydropterin pyrophosphokinase</fullName>
    </alternativeName>
    <alternativeName>
        <fullName evidence="12">7,8-dihydro-6-hydroxymethylpterin-pyrophosphokinase</fullName>
    </alternativeName>
</protein>
<keyword evidence="8" id="KW-0067">ATP-binding</keyword>
<keyword evidence="7" id="KW-0418">Kinase</keyword>
<dbReference type="CDD" id="cd00483">
    <property type="entry name" value="HPPK"/>
    <property type="match status" value="1"/>
</dbReference>
<evidence type="ECO:0000259" key="13">
    <source>
        <dbReference type="Pfam" id="PF01288"/>
    </source>
</evidence>
<dbReference type="GO" id="GO:0046656">
    <property type="term" value="P:folic acid biosynthetic process"/>
    <property type="evidence" value="ECO:0007669"/>
    <property type="project" value="UniProtKB-KW"/>
</dbReference>
<evidence type="ECO:0000256" key="9">
    <source>
        <dbReference type="ARBA" id="ARBA00022909"/>
    </source>
</evidence>
<dbReference type="GO" id="GO:0003848">
    <property type="term" value="F:2-amino-4-hydroxy-6-hydroxymethyldihydropteridine diphosphokinase activity"/>
    <property type="evidence" value="ECO:0007669"/>
    <property type="project" value="UniProtKB-EC"/>
</dbReference>
<reference evidence="14" key="1">
    <citation type="submission" date="2022-11" db="EMBL/GenBank/DDBJ databases">
        <title>Candidatus Alkanophaga archaea from heated hydrothermal vent sediment oxidize petroleum alkanes.</title>
        <authorList>
            <person name="Zehnle H."/>
            <person name="Laso-Perez R."/>
            <person name="Lipp J."/>
            <person name="Teske A."/>
            <person name="Wegener G."/>
        </authorList>
    </citation>
    <scope>NUCLEOTIDE SEQUENCE</scope>
    <source>
        <strain evidence="14">MCA70</strain>
    </source>
</reference>
<evidence type="ECO:0000256" key="12">
    <source>
        <dbReference type="ARBA" id="ARBA00033413"/>
    </source>
</evidence>
<dbReference type="InterPro" id="IPR000550">
    <property type="entry name" value="Hppk"/>
</dbReference>
<feature type="domain" description="7,8-dihydro-6-hydroxymethylpterin-pyrophosphokinase" evidence="13">
    <location>
        <begin position="1"/>
        <end position="126"/>
    </location>
</feature>
<evidence type="ECO:0000256" key="2">
    <source>
        <dbReference type="ARBA" id="ARBA00005810"/>
    </source>
</evidence>
<comment type="pathway">
    <text evidence="1">Cofactor biosynthesis; tetrahydrofolate biosynthesis; 2-amino-4-hydroxy-6-hydroxymethyl-7,8-dihydropteridine diphosphate from 7,8-dihydroneopterin triphosphate: step 4/4.</text>
</comment>
<comment type="caution">
    <text evidence="14">The sequence shown here is derived from an EMBL/GenBank/DDBJ whole genome shotgun (WGS) entry which is preliminary data.</text>
</comment>
<keyword evidence="9" id="KW-0289">Folate biosynthesis</keyword>
<gene>
    <name evidence="14" type="ORF">OD816_001366</name>
</gene>
<dbReference type="EC" id="2.7.6.3" evidence="3"/>
<accession>A0AAE3P507</accession>
<evidence type="ECO:0000256" key="1">
    <source>
        <dbReference type="ARBA" id="ARBA00005051"/>
    </source>
</evidence>
<comment type="function">
    <text evidence="10">Catalyzes the transfer of pyrophosphate from adenosine triphosphate (ATP) to 6-hydroxymethyl-7,8-dihydropterin, an enzymatic step in folate biosynthesis pathway.</text>
</comment>
<name>A0AAE3P507_9BACT</name>
<dbReference type="GO" id="GO:0016301">
    <property type="term" value="F:kinase activity"/>
    <property type="evidence" value="ECO:0007669"/>
    <property type="project" value="UniProtKB-KW"/>
</dbReference>
<evidence type="ECO:0000256" key="3">
    <source>
        <dbReference type="ARBA" id="ARBA00013253"/>
    </source>
</evidence>
<dbReference type="InterPro" id="IPR035907">
    <property type="entry name" value="Hppk_sf"/>
</dbReference>
<evidence type="ECO:0000313" key="15">
    <source>
        <dbReference type="Proteomes" id="UP001144110"/>
    </source>
</evidence>
<proteinExistence type="inferred from homology"/>
<dbReference type="Pfam" id="PF01288">
    <property type="entry name" value="HPPK"/>
    <property type="match status" value="1"/>
</dbReference>
<dbReference type="GO" id="GO:0005524">
    <property type="term" value="F:ATP binding"/>
    <property type="evidence" value="ECO:0007669"/>
    <property type="project" value="UniProtKB-KW"/>
</dbReference>
<dbReference type="PANTHER" id="PTHR43071">
    <property type="entry name" value="2-AMINO-4-HYDROXY-6-HYDROXYMETHYLDIHYDROPTERIDINE PYROPHOSPHOKINASE"/>
    <property type="match status" value="1"/>
</dbReference>
<sequence>MGSNLGNREKNLKWALNYLKALPLKIIKCSKIYETKPWGFKSPNLFLNMVLLGETSLSPWALIFEIKKIEAKMGRNPKKREMYEDRIIDIDIIFYEDLIINSKSLTIPHPYMDKREFVILPSLELIPYWDHPFFKKTLKELYKALKIVEKNRKKL</sequence>
<evidence type="ECO:0000256" key="6">
    <source>
        <dbReference type="ARBA" id="ARBA00022741"/>
    </source>
</evidence>
<dbReference type="NCBIfam" id="TIGR01498">
    <property type="entry name" value="folK"/>
    <property type="match status" value="1"/>
</dbReference>
<evidence type="ECO:0000256" key="8">
    <source>
        <dbReference type="ARBA" id="ARBA00022840"/>
    </source>
</evidence>
<dbReference type="SUPFAM" id="SSF55083">
    <property type="entry name" value="6-hydroxymethyl-7,8-dihydropterin pyrophosphokinase, HPPK"/>
    <property type="match status" value="1"/>
</dbReference>
<evidence type="ECO:0000256" key="11">
    <source>
        <dbReference type="ARBA" id="ARBA00029766"/>
    </source>
</evidence>
<keyword evidence="6" id="KW-0547">Nucleotide-binding</keyword>
<dbReference type="Proteomes" id="UP001144110">
    <property type="component" value="Unassembled WGS sequence"/>
</dbReference>
<evidence type="ECO:0000256" key="4">
    <source>
        <dbReference type="ARBA" id="ARBA00016218"/>
    </source>
</evidence>
<dbReference type="AlphaFoldDB" id="A0AAE3P507"/>
<evidence type="ECO:0000256" key="5">
    <source>
        <dbReference type="ARBA" id="ARBA00022679"/>
    </source>
</evidence>
<dbReference type="Gene3D" id="3.30.70.560">
    <property type="entry name" value="7,8-Dihydro-6-hydroxymethylpterin-pyrophosphokinase HPPK"/>
    <property type="match status" value="1"/>
</dbReference>
<evidence type="ECO:0000313" key="14">
    <source>
        <dbReference type="EMBL" id="MDF2954121.1"/>
    </source>
</evidence>
<organism evidence="14 15">
    <name type="scientific">Candidatus Thermodesulfobacterium syntrophicum</name>
    <dbReference type="NCBI Taxonomy" id="3060442"/>
    <lineage>
        <taxon>Bacteria</taxon>
        <taxon>Pseudomonadati</taxon>
        <taxon>Thermodesulfobacteriota</taxon>
        <taxon>Thermodesulfobacteria</taxon>
        <taxon>Thermodesulfobacteriales</taxon>
        <taxon>Thermodesulfobacteriaceae</taxon>
        <taxon>Thermodesulfobacterium</taxon>
    </lineage>
</organism>